<reference evidence="1 2" key="1">
    <citation type="submission" date="2019-06" db="EMBL/GenBank/DDBJ databases">
        <title>Complete genome sequence of Ensifer mexicanus ITTG R7 isolated from nodules of Acacia angustissima (Mill.) Kuntze.</title>
        <authorList>
            <person name="Rincon-Rosales R."/>
            <person name="Rogel M.A."/>
            <person name="Guerrero G."/>
            <person name="Rincon-Molina C.I."/>
            <person name="Lopez-Lopez A."/>
            <person name="Martinez-Romero E."/>
        </authorList>
    </citation>
    <scope>NUCLEOTIDE SEQUENCE [LARGE SCALE GENOMIC DNA]</scope>
    <source>
        <strain evidence="1 2">ITTG R7</strain>
    </source>
</reference>
<evidence type="ECO:0000313" key="2">
    <source>
        <dbReference type="Proteomes" id="UP000510721"/>
    </source>
</evidence>
<accession>A0A859QX68</accession>
<dbReference type="KEGG" id="emx:FKV68_19440"/>
<dbReference type="RefSeq" id="WP_180939344.1">
    <property type="nucleotide sequence ID" value="NZ_CP041238.1"/>
</dbReference>
<name>A0A859QX68_9HYPH</name>
<organism evidence="1 2">
    <name type="scientific">Sinorhizobium mexicanum</name>
    <dbReference type="NCBI Taxonomy" id="375549"/>
    <lineage>
        <taxon>Bacteria</taxon>
        <taxon>Pseudomonadati</taxon>
        <taxon>Pseudomonadota</taxon>
        <taxon>Alphaproteobacteria</taxon>
        <taxon>Hyphomicrobiales</taxon>
        <taxon>Rhizobiaceae</taxon>
        <taxon>Sinorhizobium/Ensifer group</taxon>
        <taxon>Sinorhizobium</taxon>
    </lineage>
</organism>
<sequence length="224" mass="24583">MADFKKTDYLDPFPIPPYGGLGIGDEATNAVFDSAWPTVEKHLFGTQAFAHVLSDATVDALRNELRAVSNEYLAGKFRAETFVASGQKKAAKQIINHVDALVPQIEELWRVNLPTRSVPIAIDRRETLLELLKGLRCECAAVAGRRVQPGAMSAHYIRGAVLDFIASYESVLGLGFERSKSVGTGKDSEFIATGPRLLQIFFQAMDPKLPLRKLASVIQSLPKK</sequence>
<gene>
    <name evidence="1" type="ORF">FKV68_19440</name>
</gene>
<evidence type="ECO:0000313" key="1">
    <source>
        <dbReference type="EMBL" id="QLL63461.1"/>
    </source>
</evidence>
<keyword evidence="2" id="KW-1185">Reference proteome</keyword>
<proteinExistence type="predicted"/>
<dbReference type="Proteomes" id="UP000510721">
    <property type="component" value="Chromosome"/>
</dbReference>
<dbReference type="AlphaFoldDB" id="A0A859QX68"/>
<dbReference type="EMBL" id="CP041238">
    <property type="protein sequence ID" value="QLL63461.1"/>
    <property type="molecule type" value="Genomic_DNA"/>
</dbReference>
<protein>
    <submittedName>
        <fullName evidence="1">Uncharacterized protein</fullName>
    </submittedName>
</protein>